<gene>
    <name evidence="2" type="ORF">HMPREF9333_00943</name>
</gene>
<accession>G5GHA3</accession>
<keyword evidence="1" id="KW-1133">Transmembrane helix</keyword>
<feature type="transmembrane region" description="Helical" evidence="1">
    <location>
        <begin position="6"/>
        <end position="28"/>
    </location>
</feature>
<dbReference type="AlphaFoldDB" id="G5GHA3"/>
<feature type="transmembrane region" description="Helical" evidence="1">
    <location>
        <begin position="62"/>
        <end position="78"/>
    </location>
</feature>
<dbReference type="HOGENOM" id="CLU_2246344_0_0_9"/>
<dbReference type="Proteomes" id="UP000003011">
    <property type="component" value="Unassembled WGS sequence"/>
</dbReference>
<keyword evidence="1" id="KW-0812">Transmembrane</keyword>
<dbReference type="EMBL" id="ACZL01000015">
    <property type="protein sequence ID" value="EHI55900.1"/>
    <property type="molecule type" value="Genomic_DNA"/>
</dbReference>
<name>G5GHA3_9FIRM</name>
<comment type="caution">
    <text evidence="2">The sequence shown here is derived from an EMBL/GenBank/DDBJ whole genome shotgun (WGS) entry which is preliminary data.</text>
</comment>
<proteinExistence type="predicted"/>
<organism evidence="2 3">
    <name type="scientific">Johnsonella ignava ATCC 51276</name>
    <dbReference type="NCBI Taxonomy" id="679200"/>
    <lineage>
        <taxon>Bacteria</taxon>
        <taxon>Bacillati</taxon>
        <taxon>Bacillota</taxon>
        <taxon>Clostridia</taxon>
        <taxon>Lachnospirales</taxon>
        <taxon>Lachnospiraceae</taxon>
        <taxon>Johnsonella</taxon>
    </lineage>
</organism>
<sequence length="104" mass="12705">MVYTGFPYFISKTIEIYYCSNVIWALVFKNDNFLRYFEKKIIWVGISRFLSMGIFYRKPELAIALIIWDLIWLVYIINSKKLQEYFESNNYFKGSIFFKKYARN</sequence>
<protein>
    <submittedName>
        <fullName evidence="2">Uncharacterized protein</fullName>
    </submittedName>
</protein>
<keyword evidence="3" id="KW-1185">Reference proteome</keyword>
<dbReference type="RefSeq" id="WP_005540256.1">
    <property type="nucleotide sequence ID" value="NZ_JH378831.1"/>
</dbReference>
<evidence type="ECO:0000313" key="3">
    <source>
        <dbReference type="Proteomes" id="UP000003011"/>
    </source>
</evidence>
<evidence type="ECO:0000313" key="2">
    <source>
        <dbReference type="EMBL" id="EHI55900.1"/>
    </source>
</evidence>
<dbReference type="STRING" id="679200.HMPREF9333_00943"/>
<keyword evidence="1" id="KW-0472">Membrane</keyword>
<evidence type="ECO:0000256" key="1">
    <source>
        <dbReference type="SAM" id="Phobius"/>
    </source>
</evidence>
<reference evidence="2 3" key="1">
    <citation type="submission" date="2011-08" db="EMBL/GenBank/DDBJ databases">
        <title>The Genome Sequence of Johnsonella ignava ATCC 51276.</title>
        <authorList>
            <consortium name="The Broad Institute Genome Sequencing Platform"/>
            <person name="Earl A."/>
            <person name="Ward D."/>
            <person name="Feldgarden M."/>
            <person name="Gevers D."/>
            <person name="Izard J."/>
            <person name="Blanton J.M."/>
            <person name="Baranova O.V."/>
            <person name="Dewhirst F.E."/>
            <person name="Young S.K."/>
            <person name="Zeng Q."/>
            <person name="Gargeya S."/>
            <person name="Fitzgerald M."/>
            <person name="Haas B."/>
            <person name="Abouelleil A."/>
            <person name="Alvarado L."/>
            <person name="Arachchi H.M."/>
            <person name="Berlin A."/>
            <person name="Brown A."/>
            <person name="Chapman S.B."/>
            <person name="Chen Z."/>
            <person name="Dunbar C."/>
            <person name="Freedman E."/>
            <person name="Gearin G."/>
            <person name="Gellesch M."/>
            <person name="Goldberg J."/>
            <person name="Griggs A."/>
            <person name="Gujja S."/>
            <person name="Heiman D."/>
            <person name="Howarth C."/>
            <person name="Larson L."/>
            <person name="Lui A."/>
            <person name="MacDonald P.J.P."/>
            <person name="Montmayeur A."/>
            <person name="Murphy C."/>
            <person name="Neiman D."/>
            <person name="Pearson M."/>
            <person name="Priest M."/>
            <person name="Roberts A."/>
            <person name="Saif S."/>
            <person name="Shea T."/>
            <person name="Shenoy N."/>
            <person name="Sisk P."/>
            <person name="Stolte C."/>
            <person name="Sykes S."/>
            <person name="Wortman J."/>
            <person name="Nusbaum C."/>
            <person name="Birren B."/>
        </authorList>
    </citation>
    <scope>NUCLEOTIDE SEQUENCE [LARGE SCALE GENOMIC DNA]</scope>
    <source>
        <strain evidence="2 3">ATCC 51276</strain>
    </source>
</reference>